<dbReference type="InterPro" id="IPR010310">
    <property type="entry name" value="T7SS_ESAT-6-like"/>
</dbReference>
<reference evidence="1 2" key="1">
    <citation type="submission" date="2021-06" db="EMBL/GenBank/DDBJ databases">
        <title>Actinomycetes sequencing.</title>
        <authorList>
            <person name="Shan Q."/>
        </authorList>
    </citation>
    <scope>NUCLEOTIDE SEQUENCE [LARGE SCALE GENOMIC DNA]</scope>
    <source>
        <strain evidence="1 2">NEAU-G5</strain>
    </source>
</reference>
<comment type="caution">
    <text evidence="1">The sequence shown here is derived from an EMBL/GenBank/DDBJ whole genome shotgun (WGS) entry which is preliminary data.</text>
</comment>
<protein>
    <submittedName>
        <fullName evidence="1">WXG100 family type VII secretion target</fullName>
    </submittedName>
</protein>
<dbReference type="EMBL" id="JAHKNI010000001">
    <property type="protein sequence ID" value="MBU3061002.1"/>
    <property type="molecule type" value="Genomic_DNA"/>
</dbReference>
<organism evidence="1 2">
    <name type="scientific">Nocardia albiluteola</name>
    <dbReference type="NCBI Taxonomy" id="2842303"/>
    <lineage>
        <taxon>Bacteria</taxon>
        <taxon>Bacillati</taxon>
        <taxon>Actinomycetota</taxon>
        <taxon>Actinomycetes</taxon>
        <taxon>Mycobacteriales</taxon>
        <taxon>Nocardiaceae</taxon>
        <taxon>Nocardia</taxon>
    </lineage>
</organism>
<name>A0ABS6ASK5_9NOCA</name>
<dbReference type="Gene3D" id="1.10.287.1060">
    <property type="entry name" value="ESAT-6-like"/>
    <property type="match status" value="1"/>
</dbReference>
<sequence length="111" mass="11320">MSGSGGPSGPGPNVSVVPDDVQAIGQYVYNIADTMKQALDSAAREVDSLLASGWIGDAADEFSAGWGETRDGGTKLMQSLTSLAEKLGVTAANYRNIDAASASNISSLDLP</sequence>
<dbReference type="Proteomes" id="UP000733379">
    <property type="component" value="Unassembled WGS sequence"/>
</dbReference>
<evidence type="ECO:0000313" key="1">
    <source>
        <dbReference type="EMBL" id="MBU3061002.1"/>
    </source>
</evidence>
<dbReference type="InterPro" id="IPR036689">
    <property type="entry name" value="ESAT-6-like_sf"/>
</dbReference>
<proteinExistence type="predicted"/>
<dbReference type="RefSeq" id="WP_215915767.1">
    <property type="nucleotide sequence ID" value="NZ_JAHKNI010000001.1"/>
</dbReference>
<keyword evidence="2" id="KW-1185">Reference proteome</keyword>
<dbReference type="SUPFAM" id="SSF140453">
    <property type="entry name" value="EsxAB dimer-like"/>
    <property type="match status" value="1"/>
</dbReference>
<gene>
    <name evidence="1" type="ORF">KO481_05620</name>
</gene>
<accession>A0ABS6ASK5</accession>
<dbReference type="NCBIfam" id="TIGR03930">
    <property type="entry name" value="WXG100_ESAT6"/>
    <property type="match status" value="1"/>
</dbReference>
<evidence type="ECO:0000313" key="2">
    <source>
        <dbReference type="Proteomes" id="UP000733379"/>
    </source>
</evidence>
<dbReference type="Pfam" id="PF06013">
    <property type="entry name" value="WXG100"/>
    <property type="match status" value="1"/>
</dbReference>